<gene>
    <name evidence="3" type="ORF">DSM107010_05650</name>
</gene>
<evidence type="ECO:0000256" key="1">
    <source>
        <dbReference type="SAM" id="SignalP"/>
    </source>
</evidence>
<comment type="caution">
    <text evidence="3">The sequence shown here is derived from an EMBL/GenBank/DDBJ whole genome shotgun (WGS) entry which is preliminary data.</text>
</comment>
<protein>
    <recommendedName>
        <fullName evidence="2">Filamentous haemagglutinin FhaB/tRNA nuclease CdiA-like TPS domain-containing protein</fullName>
    </recommendedName>
</protein>
<feature type="signal peptide" evidence="1">
    <location>
        <begin position="1"/>
        <end position="28"/>
    </location>
</feature>
<keyword evidence="4" id="KW-1185">Reference proteome</keyword>
<dbReference type="InterPro" id="IPR008638">
    <property type="entry name" value="FhaB/CdiA-like_TPS"/>
</dbReference>
<dbReference type="Proteomes" id="UP000282574">
    <property type="component" value="Unassembled WGS sequence"/>
</dbReference>
<dbReference type="RefSeq" id="WP_106166041.1">
    <property type="nucleotide sequence ID" value="NZ_JAVKZF010000005.1"/>
</dbReference>
<feature type="domain" description="Filamentous haemagglutinin FhaB/tRNA nuclease CdiA-like TPS" evidence="2">
    <location>
        <begin position="28"/>
        <end position="82"/>
    </location>
</feature>
<evidence type="ECO:0000313" key="3">
    <source>
        <dbReference type="EMBL" id="RUT14082.1"/>
    </source>
</evidence>
<reference evidence="3 4" key="1">
    <citation type="journal article" date="2019" name="Genome Biol. Evol.">
        <title>Day and night: Metabolic profiles and evolutionary relationships of six axenic non-marine cyanobacteria.</title>
        <authorList>
            <person name="Will S.E."/>
            <person name="Henke P."/>
            <person name="Boedeker C."/>
            <person name="Huang S."/>
            <person name="Brinkmann H."/>
            <person name="Rohde M."/>
            <person name="Jarek M."/>
            <person name="Friedl T."/>
            <person name="Seufert S."/>
            <person name="Schumacher M."/>
            <person name="Overmann J."/>
            <person name="Neumann-Schaal M."/>
            <person name="Petersen J."/>
        </authorList>
    </citation>
    <scope>NUCLEOTIDE SEQUENCE [LARGE SCALE GENOMIC DNA]</scope>
    <source>
        <strain evidence="3 4">SAG 39.79</strain>
    </source>
</reference>
<proteinExistence type="predicted"/>
<dbReference type="Pfam" id="PF05860">
    <property type="entry name" value="TPS"/>
    <property type="match status" value="1"/>
</dbReference>
<keyword evidence="1" id="KW-0732">Signal</keyword>
<sequence>MNKLKIYQLCFGANGIILNVLFSLPALAQIVPDGFLDNNSEVSRQDRISTITGGTQAGTNLFHSFEQFSVPTGDTARFNNTALIC</sequence>
<feature type="chain" id="PRO_5044327334" description="Filamentous haemagglutinin FhaB/tRNA nuclease CdiA-like TPS domain-containing protein" evidence="1">
    <location>
        <begin position="29"/>
        <end position="85"/>
    </location>
</feature>
<accession>A0AB37USF1</accession>
<dbReference type="AlphaFoldDB" id="A0AB37USF1"/>
<dbReference type="InterPro" id="IPR012334">
    <property type="entry name" value="Pectin_lyas_fold"/>
</dbReference>
<dbReference type="InterPro" id="IPR011050">
    <property type="entry name" value="Pectin_lyase_fold/virulence"/>
</dbReference>
<dbReference type="EMBL" id="RSCK01000003">
    <property type="protein sequence ID" value="RUT14082.1"/>
    <property type="molecule type" value="Genomic_DNA"/>
</dbReference>
<dbReference type="SUPFAM" id="SSF51126">
    <property type="entry name" value="Pectin lyase-like"/>
    <property type="match status" value="1"/>
</dbReference>
<name>A0AB37USF1_9CYAN</name>
<dbReference type="Gene3D" id="2.160.20.10">
    <property type="entry name" value="Single-stranded right-handed beta-helix, Pectin lyase-like"/>
    <property type="match status" value="1"/>
</dbReference>
<evidence type="ECO:0000313" key="4">
    <source>
        <dbReference type="Proteomes" id="UP000282574"/>
    </source>
</evidence>
<organism evidence="3 4">
    <name type="scientific">Chroococcidiopsis cubana SAG 39.79</name>
    <dbReference type="NCBI Taxonomy" id="388085"/>
    <lineage>
        <taxon>Bacteria</taxon>
        <taxon>Bacillati</taxon>
        <taxon>Cyanobacteriota</taxon>
        <taxon>Cyanophyceae</taxon>
        <taxon>Chroococcidiopsidales</taxon>
        <taxon>Chroococcidiopsidaceae</taxon>
        <taxon>Chroococcidiopsis</taxon>
    </lineage>
</organism>
<evidence type="ECO:0000259" key="2">
    <source>
        <dbReference type="Pfam" id="PF05860"/>
    </source>
</evidence>